<comment type="caution">
    <text evidence="4">The sequence shown here is derived from an EMBL/GenBank/DDBJ whole genome shotgun (WGS) entry which is preliminary data.</text>
</comment>
<dbReference type="PANTHER" id="PTHR42748:SF7">
    <property type="entry name" value="NMRA LIKE REDOX SENSOR 1-RELATED"/>
    <property type="match status" value="1"/>
</dbReference>
<dbReference type="EMBL" id="JAPDFR010000005">
    <property type="protein sequence ID" value="KAK0386770.1"/>
    <property type="molecule type" value="Genomic_DNA"/>
</dbReference>
<dbReference type="Pfam" id="PF05368">
    <property type="entry name" value="NmrA"/>
    <property type="match status" value="1"/>
</dbReference>
<dbReference type="CDD" id="cd05251">
    <property type="entry name" value="NmrA_like_SDR_a"/>
    <property type="match status" value="1"/>
</dbReference>
<comment type="similarity">
    <text evidence="1">Belongs to the NmrA-type oxidoreductase family.</text>
</comment>
<reference evidence="4" key="1">
    <citation type="submission" date="2022-10" db="EMBL/GenBank/DDBJ databases">
        <title>Determination and structural analysis of whole genome sequence of Sarocladium strictum F4-1.</title>
        <authorList>
            <person name="Hu L."/>
            <person name="Jiang Y."/>
        </authorList>
    </citation>
    <scope>NUCLEOTIDE SEQUENCE</scope>
    <source>
        <strain evidence="4">F4-1</strain>
    </source>
</reference>
<dbReference type="PANTHER" id="PTHR42748">
    <property type="entry name" value="NITROGEN METABOLITE REPRESSION PROTEIN NMRA FAMILY MEMBER"/>
    <property type="match status" value="1"/>
</dbReference>
<name>A0AA39GG78_SARSR</name>
<evidence type="ECO:0000313" key="4">
    <source>
        <dbReference type="EMBL" id="KAK0386770.1"/>
    </source>
</evidence>
<gene>
    <name evidence="4" type="ORF">NLU13_6606</name>
</gene>
<dbReference type="SUPFAM" id="SSF51735">
    <property type="entry name" value="NAD(P)-binding Rossmann-fold domains"/>
    <property type="match status" value="1"/>
</dbReference>
<dbReference type="GO" id="GO:0005634">
    <property type="term" value="C:nucleus"/>
    <property type="evidence" value="ECO:0007669"/>
    <property type="project" value="TreeGrafter"/>
</dbReference>
<protein>
    <recommendedName>
        <fullName evidence="3">NmrA-like domain-containing protein</fullName>
    </recommendedName>
</protein>
<dbReference type="InterPro" id="IPR051164">
    <property type="entry name" value="NmrA-like_oxidored"/>
</dbReference>
<dbReference type="InterPro" id="IPR036291">
    <property type="entry name" value="NAD(P)-bd_dom_sf"/>
</dbReference>
<dbReference type="Proteomes" id="UP001175261">
    <property type="component" value="Unassembled WGS sequence"/>
</dbReference>
<sequence>MSRTILVSGATGKQGGALIQSLLDLDADFRILALTRNASSPSAQRLASKSKRISLVQGNLDDTEAVFSEAEKTASSIWGVFSVITVNMGGEGSIVEERQGKNLVNSALKHGVQHFVYASCARHGDQATDVPHFASKHHVEHHLIDSTRGGPMSWTILRPVAFMENLDGGFLGTVFATGWRNTIKSRRLQLIATTDIGVVGAKAFLDREKFSNQVVDLAGDELSFADMARIYKEVTGSQVPTTFGFVVSIIFWLSSELRFMFNFFDREGFGVDMAKSKEVLPEIQDFRTWLSSQSKTA</sequence>
<dbReference type="InterPro" id="IPR008030">
    <property type="entry name" value="NmrA-like"/>
</dbReference>
<dbReference type="Gene3D" id="3.90.25.10">
    <property type="entry name" value="UDP-galactose 4-epimerase, domain 1"/>
    <property type="match status" value="1"/>
</dbReference>
<evidence type="ECO:0000313" key="5">
    <source>
        <dbReference type="Proteomes" id="UP001175261"/>
    </source>
</evidence>
<feature type="domain" description="NmrA-like" evidence="3">
    <location>
        <begin position="2"/>
        <end position="278"/>
    </location>
</feature>
<dbReference type="Gene3D" id="3.40.50.720">
    <property type="entry name" value="NAD(P)-binding Rossmann-like Domain"/>
    <property type="match status" value="1"/>
</dbReference>
<accession>A0AA39GG78</accession>
<keyword evidence="5" id="KW-1185">Reference proteome</keyword>
<keyword evidence="2" id="KW-0521">NADP</keyword>
<proteinExistence type="inferred from homology"/>
<evidence type="ECO:0000259" key="3">
    <source>
        <dbReference type="Pfam" id="PF05368"/>
    </source>
</evidence>
<organism evidence="4 5">
    <name type="scientific">Sarocladium strictum</name>
    <name type="common">Black bundle disease fungus</name>
    <name type="synonym">Acremonium strictum</name>
    <dbReference type="NCBI Taxonomy" id="5046"/>
    <lineage>
        <taxon>Eukaryota</taxon>
        <taxon>Fungi</taxon>
        <taxon>Dikarya</taxon>
        <taxon>Ascomycota</taxon>
        <taxon>Pezizomycotina</taxon>
        <taxon>Sordariomycetes</taxon>
        <taxon>Hypocreomycetidae</taxon>
        <taxon>Hypocreales</taxon>
        <taxon>Sarocladiaceae</taxon>
        <taxon>Sarocladium</taxon>
    </lineage>
</organism>
<dbReference type="AlphaFoldDB" id="A0AA39GG78"/>
<evidence type="ECO:0000256" key="2">
    <source>
        <dbReference type="ARBA" id="ARBA00022857"/>
    </source>
</evidence>
<evidence type="ECO:0000256" key="1">
    <source>
        <dbReference type="ARBA" id="ARBA00006328"/>
    </source>
</evidence>